<proteinExistence type="predicted"/>
<dbReference type="GeneID" id="68919317"/>
<name>B6IEG3_CAEBR</name>
<dbReference type="RefSeq" id="XP_045097866.1">
    <property type="nucleotide sequence ID" value="XM_045240093.1"/>
</dbReference>
<dbReference type="InParanoid" id="B6IEG3"/>
<gene>
    <name evidence="1" type="ORF">CBG27868</name>
    <name evidence="1" type="ORF">CBG_27868</name>
</gene>
<dbReference type="AlphaFoldDB" id="B6IEG3"/>
<dbReference type="HOGENOM" id="CLU_3417447_0_0_1"/>
<reference evidence="1 2" key="1">
    <citation type="journal article" date="2003" name="PLoS Biol.">
        <title>The genome sequence of Caenorhabditis briggsae: a platform for comparative genomics.</title>
        <authorList>
            <person name="Stein L.D."/>
            <person name="Bao Z."/>
            <person name="Blasiar D."/>
            <person name="Blumenthal T."/>
            <person name="Brent M.R."/>
            <person name="Chen N."/>
            <person name="Chinwalla A."/>
            <person name="Clarke L."/>
            <person name="Clee C."/>
            <person name="Coghlan A."/>
            <person name="Coulson A."/>
            <person name="D'Eustachio P."/>
            <person name="Fitch D.H."/>
            <person name="Fulton L.A."/>
            <person name="Fulton R.E."/>
            <person name="Griffiths-Jones S."/>
            <person name="Harris T.W."/>
            <person name="Hillier L.W."/>
            <person name="Kamath R."/>
            <person name="Kuwabara P.E."/>
            <person name="Mardis E.R."/>
            <person name="Marra M.A."/>
            <person name="Miner T.L."/>
            <person name="Minx P."/>
            <person name="Mullikin J.C."/>
            <person name="Plumb R.W."/>
            <person name="Rogers J."/>
            <person name="Schein J.E."/>
            <person name="Sohrmann M."/>
            <person name="Spieth J."/>
            <person name="Stajich J.E."/>
            <person name="Wei C."/>
            <person name="Willey D."/>
            <person name="Wilson R.K."/>
            <person name="Durbin R."/>
            <person name="Waterston R.H."/>
        </authorList>
    </citation>
    <scope>NUCLEOTIDE SEQUENCE [LARGE SCALE GENOMIC DNA]</scope>
    <source>
        <strain evidence="1 2">AF16</strain>
    </source>
</reference>
<sequence length="26" mass="2998">MEFLGIFMMIKNLTVVFCYVSDILIG</sequence>
<keyword evidence="2" id="KW-1185">Reference proteome</keyword>
<evidence type="ECO:0000313" key="2">
    <source>
        <dbReference type="Proteomes" id="UP000008549"/>
    </source>
</evidence>
<dbReference type="CTD" id="68919317"/>
<dbReference type="Proteomes" id="UP000008549">
    <property type="component" value="Unassembled WGS sequence"/>
</dbReference>
<protein>
    <submittedName>
        <fullName evidence="1">Protein CBG27868</fullName>
    </submittedName>
</protein>
<reference evidence="1 2" key="2">
    <citation type="journal article" date="2011" name="PLoS Genet.">
        <title>Caenorhabditis briggsae recombinant inbred line genotypes reveal inter-strain incompatibility and the evolution of recombination.</title>
        <authorList>
            <person name="Ross J.A."/>
            <person name="Koboldt D.C."/>
            <person name="Staisch J.E."/>
            <person name="Chamberlin H.M."/>
            <person name="Gupta B.P."/>
            <person name="Miller R.D."/>
            <person name="Baird S.E."/>
            <person name="Haag E.S."/>
        </authorList>
    </citation>
    <scope>NUCLEOTIDE SEQUENCE [LARGE SCALE GENOMIC DNA]</scope>
    <source>
        <strain evidence="1 2">AF16</strain>
    </source>
</reference>
<organism evidence="1 2">
    <name type="scientific">Caenorhabditis briggsae</name>
    <dbReference type="NCBI Taxonomy" id="6238"/>
    <lineage>
        <taxon>Eukaryota</taxon>
        <taxon>Metazoa</taxon>
        <taxon>Ecdysozoa</taxon>
        <taxon>Nematoda</taxon>
        <taxon>Chromadorea</taxon>
        <taxon>Rhabditida</taxon>
        <taxon>Rhabditina</taxon>
        <taxon>Rhabditomorpha</taxon>
        <taxon>Rhabditoidea</taxon>
        <taxon>Rhabditidae</taxon>
        <taxon>Peloderinae</taxon>
        <taxon>Caenorhabditis</taxon>
    </lineage>
</organism>
<dbReference type="KEGG" id="cbr:CBG_27868"/>
<evidence type="ECO:0000313" key="1">
    <source>
        <dbReference type="EMBL" id="CAR98293.1"/>
    </source>
</evidence>
<dbReference type="EMBL" id="HE601409">
    <property type="protein sequence ID" value="CAR98293.1"/>
    <property type="molecule type" value="Genomic_DNA"/>
</dbReference>
<accession>B6IEG3</accession>